<name>A0A117RDN6_9ACTN</name>
<keyword evidence="2" id="KW-1185">Reference proteome</keyword>
<dbReference type="STRING" id="1943.AQJ64_12245"/>
<comment type="caution">
    <text evidence="1">The sequence shown here is derived from an EMBL/GenBank/DDBJ whole genome shotgun (WGS) entry which is preliminary data.</text>
</comment>
<dbReference type="SUPFAM" id="SSF54427">
    <property type="entry name" value="NTF2-like"/>
    <property type="match status" value="1"/>
</dbReference>
<evidence type="ECO:0000313" key="2">
    <source>
        <dbReference type="Proteomes" id="UP000052982"/>
    </source>
</evidence>
<dbReference type="GO" id="GO:0030638">
    <property type="term" value="P:polyketide metabolic process"/>
    <property type="evidence" value="ECO:0007669"/>
    <property type="project" value="InterPro"/>
</dbReference>
<dbReference type="AlphaFoldDB" id="A0A117RDN6"/>
<accession>A0A117RDN6</accession>
<evidence type="ECO:0000313" key="1">
    <source>
        <dbReference type="EMBL" id="KUN85003.1"/>
    </source>
</evidence>
<dbReference type="InterPro" id="IPR032710">
    <property type="entry name" value="NTF2-like_dom_sf"/>
</dbReference>
<dbReference type="EMBL" id="LMWW01000015">
    <property type="protein sequence ID" value="KUN85003.1"/>
    <property type="molecule type" value="Genomic_DNA"/>
</dbReference>
<organism evidence="1 2">
    <name type="scientific">Streptomyces griseoruber</name>
    <dbReference type="NCBI Taxonomy" id="1943"/>
    <lineage>
        <taxon>Bacteria</taxon>
        <taxon>Bacillati</taxon>
        <taxon>Actinomycetota</taxon>
        <taxon>Actinomycetes</taxon>
        <taxon>Kitasatosporales</taxon>
        <taxon>Streptomycetaceae</taxon>
        <taxon>Streptomyces</taxon>
    </lineage>
</organism>
<protein>
    <submittedName>
        <fullName evidence="1">Ester cyclase</fullName>
    </submittedName>
</protein>
<proteinExistence type="predicted"/>
<dbReference type="PANTHER" id="PTHR38436:SF1">
    <property type="entry name" value="ESTER CYCLASE"/>
    <property type="match status" value="1"/>
</dbReference>
<dbReference type="PANTHER" id="PTHR38436">
    <property type="entry name" value="POLYKETIDE CYCLASE SNOAL-LIKE DOMAIN"/>
    <property type="match status" value="1"/>
</dbReference>
<dbReference type="InterPro" id="IPR009959">
    <property type="entry name" value="Cyclase_SnoaL-like"/>
</dbReference>
<dbReference type="Pfam" id="PF07366">
    <property type="entry name" value="SnoaL"/>
    <property type="match status" value="1"/>
</dbReference>
<dbReference type="RefSeq" id="WP_055637360.1">
    <property type="nucleotide sequence ID" value="NZ_JBIRRP010000003.1"/>
</dbReference>
<gene>
    <name evidence="1" type="ORF">AQJ64_12245</name>
</gene>
<sequence>MSLAERKALCLEMVAAWNRWDLSGIIKHWSPDIVHYSEDTEVSSADMIKLMEAGLKAFPDLQLEVKSIMAEEDRVTLRITVTATHQNEFMGVKPTGQPVSWHLVEELRFADAKVVEHWDVINMRPLLVQLGKLPDVPKVELEASA</sequence>
<dbReference type="Gene3D" id="3.10.450.50">
    <property type="match status" value="1"/>
</dbReference>
<reference evidence="1 2" key="1">
    <citation type="submission" date="2015-10" db="EMBL/GenBank/DDBJ databases">
        <title>Draft genome sequence of Streptomyces griseoruber DSM 40281, type strain for the species Streptomyces griseoruber.</title>
        <authorList>
            <person name="Ruckert C."/>
            <person name="Winkler A."/>
            <person name="Kalinowski J."/>
            <person name="Kampfer P."/>
            <person name="Glaeser S."/>
        </authorList>
    </citation>
    <scope>NUCLEOTIDE SEQUENCE [LARGE SCALE GENOMIC DNA]</scope>
    <source>
        <strain evidence="1 2">DSM 40281</strain>
    </source>
</reference>
<dbReference type="Proteomes" id="UP000052982">
    <property type="component" value="Unassembled WGS sequence"/>
</dbReference>
<dbReference type="OrthoDB" id="9182871at2"/>